<name>A0ABW8SIU0_9CLOT</name>
<dbReference type="InterPro" id="IPR006638">
    <property type="entry name" value="Elp3/MiaA/NifB-like_rSAM"/>
</dbReference>
<dbReference type="SFLD" id="SFLDG01086">
    <property type="entry name" value="elongater_protein-like"/>
    <property type="match status" value="1"/>
</dbReference>
<organism evidence="8 9">
    <name type="scientific">Candidatus Clostridium eludens</name>
    <dbReference type="NCBI Taxonomy" id="3381663"/>
    <lineage>
        <taxon>Bacteria</taxon>
        <taxon>Bacillati</taxon>
        <taxon>Bacillota</taxon>
        <taxon>Clostridia</taxon>
        <taxon>Eubacteriales</taxon>
        <taxon>Clostridiaceae</taxon>
        <taxon>Clostridium</taxon>
    </lineage>
</organism>
<evidence type="ECO:0000256" key="1">
    <source>
        <dbReference type="ARBA" id="ARBA00001966"/>
    </source>
</evidence>
<gene>
    <name evidence="8" type="ORF">ACJDU8_10240</name>
</gene>
<dbReference type="PANTHER" id="PTHR11135">
    <property type="entry name" value="HISTONE ACETYLTRANSFERASE-RELATED"/>
    <property type="match status" value="1"/>
</dbReference>
<dbReference type="SFLD" id="SFLDG01082">
    <property type="entry name" value="B12-binding_domain_containing"/>
    <property type="match status" value="1"/>
</dbReference>
<proteinExistence type="predicted"/>
<evidence type="ECO:0000313" key="8">
    <source>
        <dbReference type="EMBL" id="MFL0195940.1"/>
    </source>
</evidence>
<feature type="domain" description="Radical SAM core" evidence="7">
    <location>
        <begin position="1"/>
        <end position="236"/>
    </location>
</feature>
<keyword evidence="4" id="KW-0479">Metal-binding</keyword>
<dbReference type="InterPro" id="IPR023404">
    <property type="entry name" value="rSAM_horseshoe"/>
</dbReference>
<keyword evidence="9" id="KW-1185">Reference proteome</keyword>
<dbReference type="SMART" id="SM00729">
    <property type="entry name" value="Elp3"/>
    <property type="match status" value="1"/>
</dbReference>
<protein>
    <submittedName>
        <fullName evidence="8">Elongator complex protein 3</fullName>
    </submittedName>
</protein>
<dbReference type="InterPro" id="IPR032432">
    <property type="entry name" value="Radical_SAM_C"/>
</dbReference>
<dbReference type="InterPro" id="IPR058240">
    <property type="entry name" value="rSAM_sf"/>
</dbReference>
<dbReference type="InterPro" id="IPR007197">
    <property type="entry name" value="rSAM"/>
</dbReference>
<dbReference type="EMBL" id="JBJHZX010000013">
    <property type="protein sequence ID" value="MFL0195940.1"/>
    <property type="molecule type" value="Genomic_DNA"/>
</dbReference>
<dbReference type="Proteomes" id="UP001623660">
    <property type="component" value="Unassembled WGS sequence"/>
</dbReference>
<keyword evidence="5" id="KW-0408">Iron</keyword>
<dbReference type="SUPFAM" id="SSF102114">
    <property type="entry name" value="Radical SAM enzymes"/>
    <property type="match status" value="1"/>
</dbReference>
<dbReference type="Pfam" id="PF16199">
    <property type="entry name" value="Radical_SAM_C"/>
    <property type="match status" value="1"/>
</dbReference>
<dbReference type="SFLD" id="SFLDS00029">
    <property type="entry name" value="Radical_SAM"/>
    <property type="match status" value="1"/>
</dbReference>
<evidence type="ECO:0000256" key="6">
    <source>
        <dbReference type="ARBA" id="ARBA00023014"/>
    </source>
</evidence>
<evidence type="ECO:0000259" key="7">
    <source>
        <dbReference type="PROSITE" id="PS51918"/>
    </source>
</evidence>
<keyword evidence="2" id="KW-0004">4Fe-4S</keyword>
<keyword evidence="3" id="KW-0949">S-adenosyl-L-methionine</keyword>
<evidence type="ECO:0000256" key="3">
    <source>
        <dbReference type="ARBA" id="ARBA00022691"/>
    </source>
</evidence>
<evidence type="ECO:0000256" key="2">
    <source>
        <dbReference type="ARBA" id="ARBA00022485"/>
    </source>
</evidence>
<reference evidence="8 9" key="1">
    <citation type="submission" date="2024-11" db="EMBL/GenBank/DDBJ databases">
        <authorList>
            <person name="Heng Y.C."/>
            <person name="Lim A.C.H."/>
            <person name="Lee J.K.Y."/>
            <person name="Kittelmann S."/>
        </authorList>
    </citation>
    <scope>NUCLEOTIDE SEQUENCE [LARGE SCALE GENOMIC DNA]</scope>
    <source>
        <strain evidence="8 9">WILCCON 0269</strain>
    </source>
</reference>
<keyword evidence="6" id="KW-0411">Iron-sulfur</keyword>
<dbReference type="Gene3D" id="3.80.30.20">
    <property type="entry name" value="tm_1862 like domain"/>
    <property type="match status" value="1"/>
</dbReference>
<dbReference type="PROSITE" id="PS51918">
    <property type="entry name" value="RADICAL_SAM"/>
    <property type="match status" value="1"/>
</dbReference>
<comment type="cofactor">
    <cofactor evidence="1">
        <name>[4Fe-4S] cluster</name>
        <dbReference type="ChEBI" id="CHEBI:49883"/>
    </cofactor>
</comment>
<dbReference type="PANTHER" id="PTHR11135:SF0">
    <property type="entry name" value="ELONGATOR COMPLEX PROTEIN 3"/>
    <property type="match status" value="1"/>
</dbReference>
<evidence type="ECO:0000313" key="9">
    <source>
        <dbReference type="Proteomes" id="UP001623660"/>
    </source>
</evidence>
<comment type="caution">
    <text evidence="8">The sequence shown here is derived from an EMBL/GenBank/DDBJ whole genome shotgun (WGS) entry which is preliminary data.</text>
</comment>
<evidence type="ECO:0000256" key="4">
    <source>
        <dbReference type="ARBA" id="ARBA00022723"/>
    </source>
</evidence>
<dbReference type="RefSeq" id="WP_406792054.1">
    <property type="nucleotide sequence ID" value="NZ_JBJHZX010000013.1"/>
</dbReference>
<accession>A0ABW8SIU0</accession>
<dbReference type="CDD" id="cd01335">
    <property type="entry name" value="Radical_SAM"/>
    <property type="match status" value="1"/>
</dbReference>
<dbReference type="Pfam" id="PF04055">
    <property type="entry name" value="Radical_SAM"/>
    <property type="match status" value="1"/>
</dbReference>
<evidence type="ECO:0000256" key="5">
    <source>
        <dbReference type="ARBA" id="ARBA00023004"/>
    </source>
</evidence>
<sequence>MQNRHYIIPIFVPHEGCPHSCIFCDQTIITGNEQKVDEGFVRSTIEQYLETIKRKNSIVEVSFFGGTFTAIPIDKQRNLLKVAKEYKDRGDIDYIHLSTRPDYIDKFILDNLKEYSVDIIELGIQSLDREVLLKSGRGHSAEDVRLASYLIKKYEFVLGHQVMLGLPHDTFEKDIETVKSSISMKPDIYRLYPALVIKGTAMEHMYRKNQYEPYKLSQAVDICKILYCILKANKIQVIRMGLQPTENINLQKDVIAGPFHPAFRELVEGSIYNSIIEENIPAHYKGYITIKINTRDLSKLYANKKEYFNHMQEKFNDCFIEVVQDSSMDRETLNITGKDLSKSILLDDYIIDNYKSKNLCKGDEYYEKKY</sequence>
<dbReference type="InterPro" id="IPR039661">
    <property type="entry name" value="ELP3"/>
</dbReference>